<dbReference type="Proteomes" id="UP000887565">
    <property type="component" value="Unplaced"/>
</dbReference>
<reference evidence="2" key="1">
    <citation type="submission" date="2022-11" db="UniProtKB">
        <authorList>
            <consortium name="WormBaseParasite"/>
        </authorList>
    </citation>
    <scope>IDENTIFICATION</scope>
</reference>
<dbReference type="AlphaFoldDB" id="A0A915I5E6"/>
<accession>A0A915I5E6</accession>
<evidence type="ECO:0000313" key="2">
    <source>
        <dbReference type="WBParaSite" id="nRc.2.0.1.t08981-RA"/>
    </source>
</evidence>
<keyword evidence="1" id="KW-1185">Reference proteome</keyword>
<sequence length="87" mass="9903">MANEYDYKNARVMHLSVDSRKLQIFRGSIGSAGVFATCFTKDASLSLKLFEPKTILECPLQVQVVLVRFWAKLMDFSPPFRNGNDED</sequence>
<evidence type="ECO:0000313" key="1">
    <source>
        <dbReference type="Proteomes" id="UP000887565"/>
    </source>
</evidence>
<dbReference type="WBParaSite" id="nRc.2.0.1.t08981-RA">
    <property type="protein sequence ID" value="nRc.2.0.1.t08981-RA"/>
    <property type="gene ID" value="nRc.2.0.1.g08981"/>
</dbReference>
<proteinExistence type="predicted"/>
<name>A0A915I5E6_ROMCU</name>
<organism evidence="1 2">
    <name type="scientific">Romanomermis culicivorax</name>
    <name type="common">Nematode worm</name>
    <dbReference type="NCBI Taxonomy" id="13658"/>
    <lineage>
        <taxon>Eukaryota</taxon>
        <taxon>Metazoa</taxon>
        <taxon>Ecdysozoa</taxon>
        <taxon>Nematoda</taxon>
        <taxon>Enoplea</taxon>
        <taxon>Dorylaimia</taxon>
        <taxon>Mermithida</taxon>
        <taxon>Mermithoidea</taxon>
        <taxon>Mermithidae</taxon>
        <taxon>Romanomermis</taxon>
    </lineage>
</organism>
<protein>
    <submittedName>
        <fullName evidence="2">Uncharacterized protein</fullName>
    </submittedName>
</protein>